<feature type="domain" description="Immunoglobulin" evidence="2">
    <location>
        <begin position="117"/>
        <end position="225"/>
    </location>
</feature>
<reference evidence="3" key="1">
    <citation type="submission" date="2025-08" db="UniProtKB">
        <authorList>
            <consortium name="Ensembl"/>
        </authorList>
    </citation>
    <scope>IDENTIFICATION</scope>
</reference>
<accession>A0A671SCK5</accession>
<protein>
    <recommendedName>
        <fullName evidence="2">Immunoglobulin domain-containing protein</fullName>
    </recommendedName>
</protein>
<keyword evidence="1" id="KW-0812">Transmembrane</keyword>
<proteinExistence type="predicted"/>
<dbReference type="InterPro" id="IPR036179">
    <property type="entry name" value="Ig-like_dom_sf"/>
</dbReference>
<sequence>MTGGYRVSMMEGDSVTLQTGVKTNHLEDIKWYFNDIRIAQITGDQTYICTDVQCNKGTERFRDRLKLDHQTGSLTIMNINTTDSGVYELKIINNSSISEKAFSVTVLEVPAAELDEVKRNTAMEGESVTLDPAVIRKPNNVMTWYFTDILIAEITGDQSKICTDDQCKERFRDRLKLDHQTGSLTITDTRSTDSGLYKLQITSNIRRHRCSISITSWKIFFVTVTASVPLLVACLVAVLLRPGSLQHGDVALGRSS</sequence>
<organism evidence="3 4">
    <name type="scientific">Sinocyclocheilus anshuiensis</name>
    <dbReference type="NCBI Taxonomy" id="1608454"/>
    <lineage>
        <taxon>Eukaryota</taxon>
        <taxon>Metazoa</taxon>
        <taxon>Chordata</taxon>
        <taxon>Craniata</taxon>
        <taxon>Vertebrata</taxon>
        <taxon>Euteleostomi</taxon>
        <taxon>Actinopterygii</taxon>
        <taxon>Neopterygii</taxon>
        <taxon>Teleostei</taxon>
        <taxon>Ostariophysi</taxon>
        <taxon>Cypriniformes</taxon>
        <taxon>Cyprinidae</taxon>
        <taxon>Cyprininae</taxon>
        <taxon>Sinocyclocheilus</taxon>
    </lineage>
</organism>
<dbReference type="Pfam" id="PF07679">
    <property type="entry name" value="I-set"/>
    <property type="match status" value="1"/>
</dbReference>
<keyword evidence="1" id="KW-1133">Transmembrane helix</keyword>
<dbReference type="InterPro" id="IPR013783">
    <property type="entry name" value="Ig-like_fold"/>
</dbReference>
<dbReference type="PANTHER" id="PTHR21063:SF4">
    <property type="entry name" value="CD48 ANTIGEN-RELATED"/>
    <property type="match status" value="1"/>
</dbReference>
<dbReference type="InterPro" id="IPR013106">
    <property type="entry name" value="Ig_V-set"/>
</dbReference>
<reference evidence="3" key="2">
    <citation type="submission" date="2025-09" db="UniProtKB">
        <authorList>
            <consortium name="Ensembl"/>
        </authorList>
    </citation>
    <scope>IDENTIFICATION</scope>
</reference>
<keyword evidence="1" id="KW-0472">Membrane</keyword>
<dbReference type="Ensembl" id="ENSSANT00000099785.1">
    <property type="protein sequence ID" value="ENSSANP00000093959.1"/>
    <property type="gene ID" value="ENSSANG00000046308.1"/>
</dbReference>
<dbReference type="SUPFAM" id="SSF48726">
    <property type="entry name" value="Immunoglobulin"/>
    <property type="match status" value="2"/>
</dbReference>
<evidence type="ECO:0000313" key="3">
    <source>
        <dbReference type="Ensembl" id="ENSSANP00000093959.1"/>
    </source>
</evidence>
<dbReference type="AlphaFoldDB" id="A0A671SCK5"/>
<dbReference type="PANTHER" id="PTHR21063">
    <property type="entry name" value="LFA-3"/>
    <property type="match status" value="1"/>
</dbReference>
<dbReference type="InterPro" id="IPR013098">
    <property type="entry name" value="Ig_I-set"/>
</dbReference>
<feature type="transmembrane region" description="Helical" evidence="1">
    <location>
        <begin position="219"/>
        <end position="240"/>
    </location>
</feature>
<evidence type="ECO:0000313" key="4">
    <source>
        <dbReference type="Proteomes" id="UP000472260"/>
    </source>
</evidence>
<evidence type="ECO:0000256" key="1">
    <source>
        <dbReference type="SAM" id="Phobius"/>
    </source>
</evidence>
<dbReference type="Gene3D" id="2.60.40.10">
    <property type="entry name" value="Immunoglobulins"/>
    <property type="match status" value="2"/>
</dbReference>
<dbReference type="InterPro" id="IPR003599">
    <property type="entry name" value="Ig_sub"/>
</dbReference>
<name>A0A671SCK5_9TELE</name>
<evidence type="ECO:0000259" key="2">
    <source>
        <dbReference type="SMART" id="SM00409"/>
    </source>
</evidence>
<dbReference type="Pfam" id="PF07686">
    <property type="entry name" value="V-set"/>
    <property type="match status" value="1"/>
</dbReference>
<keyword evidence="4" id="KW-1185">Reference proteome</keyword>
<dbReference type="Proteomes" id="UP000472260">
    <property type="component" value="Unassembled WGS sequence"/>
</dbReference>
<dbReference type="SMART" id="SM00409">
    <property type="entry name" value="IG"/>
    <property type="match status" value="2"/>
</dbReference>
<feature type="domain" description="Immunoglobulin" evidence="2">
    <location>
        <begin position="4"/>
        <end position="107"/>
    </location>
</feature>